<evidence type="ECO:0000313" key="4">
    <source>
        <dbReference type="Proteomes" id="UP000887226"/>
    </source>
</evidence>
<dbReference type="InterPro" id="IPR036188">
    <property type="entry name" value="FAD/NAD-bd_sf"/>
</dbReference>
<dbReference type="Gene3D" id="3.50.50.60">
    <property type="entry name" value="FAD/NAD(P)-binding domain"/>
    <property type="match status" value="1"/>
</dbReference>
<keyword evidence="4" id="KW-1185">Reference proteome</keyword>
<protein>
    <recommendedName>
        <fullName evidence="2">Glucose-methanol-choline oxidoreductase N-terminal domain-containing protein</fullName>
    </recommendedName>
</protein>
<dbReference type="Proteomes" id="UP000887226">
    <property type="component" value="Unassembled WGS sequence"/>
</dbReference>
<accession>A0A9P8CE15</accession>
<sequence length="235" mass="26136">MRKYFEKLEKCRYLRNSVVGHGFAVWLETKLTPLILIVEDLKGHSVSQATDSDGSRTYKLDIALTVVTTRVHFHTSASTPRAIGVGYLFEQSLYRADPRAKVILPAGAYNTPQLLKLSGVGPRIELELYGFEVVKDLPGIVGNTQDRYDIGTVGQAPSDFTLLKDCIFLEGNDLCYGDWANNLGDLKIAYTKSGIALEYPHHSSEADNNQDLFLGDVPAYLMVTSQATRFMPPRM</sequence>
<dbReference type="PANTHER" id="PTHR11552:SF213">
    <property type="entry name" value="DEHYDROGENASE, PUTATIVE-RELATED"/>
    <property type="match status" value="1"/>
</dbReference>
<dbReference type="InterPro" id="IPR012132">
    <property type="entry name" value="GMC_OxRdtase"/>
</dbReference>
<evidence type="ECO:0000259" key="2">
    <source>
        <dbReference type="PROSITE" id="PS00624"/>
    </source>
</evidence>
<dbReference type="GO" id="GO:0016614">
    <property type="term" value="F:oxidoreductase activity, acting on CH-OH group of donors"/>
    <property type="evidence" value="ECO:0007669"/>
    <property type="project" value="InterPro"/>
</dbReference>
<dbReference type="Pfam" id="PF00732">
    <property type="entry name" value="GMC_oxred_N"/>
    <property type="match status" value="1"/>
</dbReference>
<dbReference type="InterPro" id="IPR000172">
    <property type="entry name" value="GMC_OxRdtase_N"/>
</dbReference>
<dbReference type="AlphaFoldDB" id="A0A9P8CE15"/>
<dbReference type="OrthoDB" id="269227at2759"/>
<feature type="domain" description="Glucose-methanol-choline oxidoreductase N-terminal" evidence="2">
    <location>
        <begin position="107"/>
        <end position="121"/>
    </location>
</feature>
<comment type="caution">
    <text evidence="3">The sequence shown here is derived from an EMBL/GenBank/DDBJ whole genome shotgun (WGS) entry which is preliminary data.</text>
</comment>
<dbReference type="SUPFAM" id="SSF51905">
    <property type="entry name" value="FAD/NAD(P)-binding domain"/>
    <property type="match status" value="1"/>
</dbReference>
<dbReference type="GO" id="GO:0050660">
    <property type="term" value="F:flavin adenine dinucleotide binding"/>
    <property type="evidence" value="ECO:0007669"/>
    <property type="project" value="InterPro"/>
</dbReference>
<gene>
    <name evidence="3" type="ORF">BJ878DRAFT_535371</name>
</gene>
<dbReference type="PROSITE" id="PS00624">
    <property type="entry name" value="GMC_OXRED_2"/>
    <property type="match status" value="1"/>
</dbReference>
<organism evidence="3 4">
    <name type="scientific">Calycina marina</name>
    <dbReference type="NCBI Taxonomy" id="1763456"/>
    <lineage>
        <taxon>Eukaryota</taxon>
        <taxon>Fungi</taxon>
        <taxon>Dikarya</taxon>
        <taxon>Ascomycota</taxon>
        <taxon>Pezizomycotina</taxon>
        <taxon>Leotiomycetes</taxon>
        <taxon>Helotiales</taxon>
        <taxon>Pezizellaceae</taxon>
        <taxon>Calycina</taxon>
    </lineage>
</organism>
<dbReference type="PANTHER" id="PTHR11552">
    <property type="entry name" value="GLUCOSE-METHANOL-CHOLINE GMC OXIDOREDUCTASE"/>
    <property type="match status" value="1"/>
</dbReference>
<comment type="similarity">
    <text evidence="1">Belongs to the GMC oxidoreductase family.</text>
</comment>
<dbReference type="EMBL" id="MU253997">
    <property type="protein sequence ID" value="KAG9243195.1"/>
    <property type="molecule type" value="Genomic_DNA"/>
</dbReference>
<proteinExistence type="inferred from homology"/>
<evidence type="ECO:0000256" key="1">
    <source>
        <dbReference type="ARBA" id="ARBA00010790"/>
    </source>
</evidence>
<reference evidence="3" key="1">
    <citation type="journal article" date="2021" name="IMA Fungus">
        <title>Genomic characterization of three marine fungi, including Emericellopsis atlantica sp. nov. with signatures of a generalist lifestyle and marine biomass degradation.</title>
        <authorList>
            <person name="Hagestad O.C."/>
            <person name="Hou L."/>
            <person name="Andersen J.H."/>
            <person name="Hansen E.H."/>
            <person name="Altermark B."/>
            <person name="Li C."/>
            <person name="Kuhnert E."/>
            <person name="Cox R.J."/>
            <person name="Crous P.W."/>
            <person name="Spatafora J.W."/>
            <person name="Lail K."/>
            <person name="Amirebrahimi M."/>
            <person name="Lipzen A."/>
            <person name="Pangilinan J."/>
            <person name="Andreopoulos W."/>
            <person name="Hayes R.D."/>
            <person name="Ng V."/>
            <person name="Grigoriev I.V."/>
            <person name="Jackson S.A."/>
            <person name="Sutton T.D.S."/>
            <person name="Dobson A.D.W."/>
            <person name="Rama T."/>
        </authorList>
    </citation>
    <scope>NUCLEOTIDE SEQUENCE</scope>
    <source>
        <strain evidence="3">TRa3180A</strain>
    </source>
</reference>
<evidence type="ECO:0000313" key="3">
    <source>
        <dbReference type="EMBL" id="KAG9243195.1"/>
    </source>
</evidence>
<name>A0A9P8CE15_9HELO</name>